<gene>
    <name evidence="2" type="ORF">SHI21_20010</name>
</gene>
<organism evidence="2 3">
    <name type="scientific">Bacteriovorax antarcticus</name>
    <dbReference type="NCBI Taxonomy" id="3088717"/>
    <lineage>
        <taxon>Bacteria</taxon>
        <taxon>Pseudomonadati</taxon>
        <taxon>Bdellovibrionota</taxon>
        <taxon>Bacteriovoracia</taxon>
        <taxon>Bacteriovoracales</taxon>
        <taxon>Bacteriovoracaceae</taxon>
        <taxon>Bacteriovorax</taxon>
    </lineage>
</organism>
<evidence type="ECO:0000313" key="2">
    <source>
        <dbReference type="EMBL" id="MEA9358532.1"/>
    </source>
</evidence>
<dbReference type="EMBL" id="JAYGJQ010000003">
    <property type="protein sequence ID" value="MEA9358532.1"/>
    <property type="molecule type" value="Genomic_DNA"/>
</dbReference>
<dbReference type="RefSeq" id="WP_323578983.1">
    <property type="nucleotide sequence ID" value="NZ_JAYGJQ010000003.1"/>
</dbReference>
<name>A0ABU5W136_9BACT</name>
<feature type="transmembrane region" description="Helical" evidence="1">
    <location>
        <begin position="6"/>
        <end position="26"/>
    </location>
</feature>
<evidence type="ECO:0000313" key="3">
    <source>
        <dbReference type="Proteomes" id="UP001302274"/>
    </source>
</evidence>
<dbReference type="Proteomes" id="UP001302274">
    <property type="component" value="Unassembled WGS sequence"/>
</dbReference>
<sequence>MNFLDLAAFVFASAGVMIIFVAKTNLEKSKVRVKANRTKK</sequence>
<keyword evidence="1" id="KW-0472">Membrane</keyword>
<keyword evidence="3" id="KW-1185">Reference proteome</keyword>
<evidence type="ECO:0000256" key="1">
    <source>
        <dbReference type="SAM" id="Phobius"/>
    </source>
</evidence>
<keyword evidence="1" id="KW-0812">Transmembrane</keyword>
<comment type="caution">
    <text evidence="2">The sequence shown here is derived from an EMBL/GenBank/DDBJ whole genome shotgun (WGS) entry which is preliminary data.</text>
</comment>
<accession>A0ABU5W136</accession>
<proteinExistence type="predicted"/>
<reference evidence="2 3" key="1">
    <citation type="submission" date="2023-11" db="EMBL/GenBank/DDBJ databases">
        <title>A Novel Polar Bacteriovorax (B. antarcticus) Isolated from the Biocrust in Antarctica.</title>
        <authorList>
            <person name="Mun W."/>
            <person name="Choi S.Y."/>
            <person name="Mitchell R.J."/>
        </authorList>
    </citation>
    <scope>NUCLEOTIDE SEQUENCE [LARGE SCALE GENOMIC DNA]</scope>
    <source>
        <strain evidence="2 3">PP10</strain>
    </source>
</reference>
<protein>
    <submittedName>
        <fullName evidence="2">Uncharacterized protein</fullName>
    </submittedName>
</protein>
<keyword evidence="1" id="KW-1133">Transmembrane helix</keyword>